<evidence type="ECO:0000256" key="1">
    <source>
        <dbReference type="ARBA" id="ARBA00004236"/>
    </source>
</evidence>
<dbReference type="Pfam" id="PF04277">
    <property type="entry name" value="OAD_gamma"/>
    <property type="match status" value="1"/>
</dbReference>
<keyword evidence="4 6" id="KW-1133">Transmembrane helix</keyword>
<keyword evidence="2" id="KW-1003">Cell membrane</keyword>
<evidence type="ECO:0000313" key="8">
    <source>
        <dbReference type="Proteomes" id="UP000199600"/>
    </source>
</evidence>
<dbReference type="GO" id="GO:0005886">
    <property type="term" value="C:plasma membrane"/>
    <property type="evidence" value="ECO:0007669"/>
    <property type="project" value="UniProtKB-SubCell"/>
</dbReference>
<evidence type="ECO:0000256" key="3">
    <source>
        <dbReference type="ARBA" id="ARBA00022692"/>
    </source>
</evidence>
<evidence type="ECO:0000256" key="4">
    <source>
        <dbReference type="ARBA" id="ARBA00022989"/>
    </source>
</evidence>
<organism evidence="7 8">
    <name type="scientific">Candidatus Propionivibrio aalborgensis</name>
    <dbReference type="NCBI Taxonomy" id="1860101"/>
    <lineage>
        <taxon>Bacteria</taxon>
        <taxon>Pseudomonadati</taxon>
        <taxon>Pseudomonadota</taxon>
        <taxon>Betaproteobacteria</taxon>
        <taxon>Rhodocyclales</taxon>
        <taxon>Rhodocyclaceae</taxon>
        <taxon>Propionivibrio</taxon>
    </lineage>
</organism>
<dbReference type="RefSeq" id="WP_186409441.1">
    <property type="nucleotide sequence ID" value="NZ_FLQY01000009.1"/>
</dbReference>
<dbReference type="GO" id="GO:0036376">
    <property type="term" value="P:sodium ion export across plasma membrane"/>
    <property type="evidence" value="ECO:0007669"/>
    <property type="project" value="InterPro"/>
</dbReference>
<accession>A0A1A8XHP8</accession>
<evidence type="ECO:0000313" key="7">
    <source>
        <dbReference type="EMBL" id="SBT03463.1"/>
    </source>
</evidence>
<feature type="transmembrane region" description="Helical" evidence="6">
    <location>
        <begin position="65"/>
        <end position="89"/>
    </location>
</feature>
<evidence type="ECO:0000256" key="2">
    <source>
        <dbReference type="ARBA" id="ARBA00022475"/>
    </source>
</evidence>
<dbReference type="GO" id="GO:0015081">
    <property type="term" value="F:sodium ion transmembrane transporter activity"/>
    <property type="evidence" value="ECO:0007669"/>
    <property type="project" value="InterPro"/>
</dbReference>
<dbReference type="AlphaFoldDB" id="A0A1A8XHP8"/>
<keyword evidence="3 6" id="KW-0812">Transmembrane</keyword>
<reference evidence="7 8" key="1">
    <citation type="submission" date="2016-06" db="EMBL/GenBank/DDBJ databases">
        <authorList>
            <person name="Kjaerup R.B."/>
            <person name="Dalgaard T.S."/>
            <person name="Juul-Madsen H.R."/>
        </authorList>
    </citation>
    <scope>NUCLEOTIDE SEQUENCE [LARGE SCALE GENOMIC DNA]</scope>
    <source>
        <strain evidence="7">2</strain>
    </source>
</reference>
<sequence>MSLHESLAVVLAVAKDTAFAVADSSAVQEAAKAVSQGAAATVAEAVENSAFSAKVTLGQVVEFQLTGLLVVFTVLGGLTLMLYLMAWLLKTFAPDQYHCRKTAPAAPAAPAPKPATAAQAAAVAASAPPVVASIHPGLSDEELVAILAVAASEGIGQSVTVVKFRPMDSMDWTWSVQGRVGLHSSRKL</sequence>
<proteinExistence type="predicted"/>
<protein>
    <submittedName>
        <fullName evidence="7">Uncharacterized protein</fullName>
    </submittedName>
</protein>
<name>A0A1A8XHP8_9RHOO</name>
<dbReference type="InterPro" id="IPR005899">
    <property type="entry name" value="Na_pump_deCOase"/>
</dbReference>
<comment type="subcellular location">
    <subcellularLocation>
        <location evidence="1">Cell membrane</location>
    </subcellularLocation>
</comment>
<dbReference type="Proteomes" id="UP000199600">
    <property type="component" value="Unassembled WGS sequence"/>
</dbReference>
<evidence type="ECO:0000256" key="6">
    <source>
        <dbReference type="SAM" id="Phobius"/>
    </source>
</evidence>
<gene>
    <name evidence="7" type="ORF">PROAA_1060026</name>
</gene>
<dbReference type="EMBL" id="FLQY01000009">
    <property type="protein sequence ID" value="SBT03463.1"/>
    <property type="molecule type" value="Genomic_DNA"/>
</dbReference>
<evidence type="ECO:0000256" key="5">
    <source>
        <dbReference type="ARBA" id="ARBA00023136"/>
    </source>
</evidence>
<keyword evidence="5 6" id="KW-0472">Membrane</keyword>
<keyword evidence="8" id="KW-1185">Reference proteome</keyword>